<accession>A0A1B7T7W6</accession>
<sequence length="303" mass="34648">MMNYSTSNIISKRLFSASQTINKAGCSIVQPVHHVETYRKRLLSDRNDILKVEENDIKSHRYKPLDVRPDRLINHYYNSVQPDLLLMAYEHEPEVVPGVKKVHVDNLANPYHINISRSKVYGKTAPYLDRHPVTPMNIPELLDVNVICMANQIKDNRYGHITAKAILQQITNNKPQTLRVKHASPKSGLRYGNQIGGHVNLKGFDKSQFLLTLNEIVLPKNEEFKGLQEHQVDHNGALILYLSEDDTANFPEIFANRDLWSDVYGLIVNIRTTSQDPAYAKMLVSGLGFPFHTTRPVKEFKRV</sequence>
<keyword evidence="2" id="KW-0687">Ribonucleoprotein</keyword>
<dbReference type="EMBL" id="LXPE01000389">
    <property type="protein sequence ID" value="OBA24839.1"/>
    <property type="molecule type" value="Genomic_DNA"/>
</dbReference>
<dbReference type="OrthoDB" id="539541at2759"/>
<dbReference type="InterPro" id="IPR022803">
    <property type="entry name" value="Ribosomal_uL5_dom_sf"/>
</dbReference>
<dbReference type="GO" id="GO:0005840">
    <property type="term" value="C:ribosome"/>
    <property type="evidence" value="ECO:0007669"/>
    <property type="project" value="UniProtKB-KW"/>
</dbReference>
<evidence type="ECO:0000313" key="2">
    <source>
        <dbReference type="EMBL" id="OBA24839.1"/>
    </source>
</evidence>
<evidence type="ECO:0000259" key="1">
    <source>
        <dbReference type="Pfam" id="PF00673"/>
    </source>
</evidence>
<dbReference type="AlphaFoldDB" id="A0A1B7T7W6"/>
<feature type="domain" description="Large ribosomal subunit protein uL5 C-terminal" evidence="1">
    <location>
        <begin position="194"/>
        <end position="291"/>
    </location>
</feature>
<proteinExistence type="predicted"/>
<dbReference type="InterPro" id="IPR031309">
    <property type="entry name" value="Ribosomal_uL5_C"/>
</dbReference>
<evidence type="ECO:0000313" key="3">
    <source>
        <dbReference type="Proteomes" id="UP000092321"/>
    </source>
</evidence>
<comment type="caution">
    <text evidence="2">The sequence shown here is derived from an EMBL/GenBank/DDBJ whole genome shotgun (WGS) entry which is preliminary data.</text>
</comment>
<dbReference type="Proteomes" id="UP000092321">
    <property type="component" value="Unassembled WGS sequence"/>
</dbReference>
<keyword evidence="2" id="KW-0689">Ribosomal protein</keyword>
<dbReference type="Pfam" id="PF00673">
    <property type="entry name" value="Ribosomal_L5_C"/>
    <property type="match status" value="1"/>
</dbReference>
<protein>
    <submittedName>
        <fullName evidence="2">Ribosomal protein L5</fullName>
    </submittedName>
</protein>
<dbReference type="SUPFAM" id="SSF55282">
    <property type="entry name" value="RL5-like"/>
    <property type="match status" value="1"/>
</dbReference>
<organism evidence="2 3">
    <name type="scientific">Hanseniaspora valbyensis NRRL Y-1626</name>
    <dbReference type="NCBI Taxonomy" id="766949"/>
    <lineage>
        <taxon>Eukaryota</taxon>
        <taxon>Fungi</taxon>
        <taxon>Dikarya</taxon>
        <taxon>Ascomycota</taxon>
        <taxon>Saccharomycotina</taxon>
        <taxon>Saccharomycetes</taxon>
        <taxon>Saccharomycodales</taxon>
        <taxon>Saccharomycodaceae</taxon>
        <taxon>Hanseniaspora</taxon>
    </lineage>
</organism>
<reference evidence="3" key="1">
    <citation type="journal article" date="2016" name="Proc. Natl. Acad. Sci. U.S.A.">
        <title>Comparative genomics of biotechnologically important yeasts.</title>
        <authorList>
            <person name="Riley R."/>
            <person name="Haridas S."/>
            <person name="Wolfe K.H."/>
            <person name="Lopes M.R."/>
            <person name="Hittinger C.T."/>
            <person name="Goeker M."/>
            <person name="Salamov A.A."/>
            <person name="Wisecaver J.H."/>
            <person name="Long T.M."/>
            <person name="Calvey C.H."/>
            <person name="Aerts A.L."/>
            <person name="Barry K.W."/>
            <person name="Choi C."/>
            <person name="Clum A."/>
            <person name="Coughlan A.Y."/>
            <person name="Deshpande S."/>
            <person name="Douglass A.P."/>
            <person name="Hanson S.J."/>
            <person name="Klenk H.-P."/>
            <person name="LaButti K.M."/>
            <person name="Lapidus A."/>
            <person name="Lindquist E.A."/>
            <person name="Lipzen A.M."/>
            <person name="Meier-Kolthoff J.P."/>
            <person name="Ohm R.A."/>
            <person name="Otillar R.P."/>
            <person name="Pangilinan J.L."/>
            <person name="Peng Y."/>
            <person name="Rokas A."/>
            <person name="Rosa C.A."/>
            <person name="Scheuner C."/>
            <person name="Sibirny A.A."/>
            <person name="Slot J.C."/>
            <person name="Stielow J.B."/>
            <person name="Sun H."/>
            <person name="Kurtzman C.P."/>
            <person name="Blackwell M."/>
            <person name="Grigoriev I.V."/>
            <person name="Jeffries T.W."/>
        </authorList>
    </citation>
    <scope>NUCLEOTIDE SEQUENCE [LARGE SCALE GENOMIC DNA]</scope>
    <source>
        <strain evidence="3">NRRL Y-1626</strain>
    </source>
</reference>
<name>A0A1B7T7W6_9ASCO</name>
<gene>
    <name evidence="2" type="ORF">HANVADRAFT_54273</name>
</gene>
<keyword evidence="3" id="KW-1185">Reference proteome</keyword>
<dbReference type="Gene3D" id="3.30.1440.10">
    <property type="match status" value="1"/>
</dbReference>